<name>D8LWX8_BLAHO</name>
<reference evidence="2" key="1">
    <citation type="submission" date="2010-02" db="EMBL/GenBank/DDBJ databases">
        <title>Sequencing and annotation of the Blastocystis hominis genome.</title>
        <authorList>
            <person name="Wincker P."/>
        </authorList>
    </citation>
    <scope>NUCLEOTIDE SEQUENCE</scope>
    <source>
        <strain evidence="2">Singapore isolate B</strain>
    </source>
</reference>
<feature type="transmembrane region" description="Helical" evidence="1">
    <location>
        <begin position="100"/>
        <end position="117"/>
    </location>
</feature>
<evidence type="ECO:0000256" key="1">
    <source>
        <dbReference type="SAM" id="Phobius"/>
    </source>
</evidence>
<dbReference type="InParanoid" id="D8LWX8"/>
<feature type="transmembrane region" description="Helical" evidence="1">
    <location>
        <begin position="38"/>
        <end position="63"/>
    </location>
</feature>
<evidence type="ECO:0000313" key="2">
    <source>
        <dbReference type="EMBL" id="CBK20773.2"/>
    </source>
</evidence>
<dbReference type="RefSeq" id="XP_012894821.1">
    <property type="nucleotide sequence ID" value="XM_013039367.1"/>
</dbReference>
<sequence length="127" mass="14180">MLKELKTFRLSVWGKWLGYLASLFCLGALFSFGKYSNFFHWIIALVLLLAVVALIWFPCFKCFSSIKNINEKLSAAHNPLIIGVVMLLTCWSFWKPTIIGAILIGIAGLFDIIGSFVDKKGGNDSMV</sequence>
<proteinExistence type="predicted"/>
<accession>D8LWX8</accession>
<dbReference type="GeneID" id="24918324"/>
<protein>
    <submittedName>
        <fullName evidence="2">Uncharacterized protein</fullName>
    </submittedName>
</protein>
<dbReference type="EMBL" id="FN668639">
    <property type="protein sequence ID" value="CBK20773.2"/>
    <property type="molecule type" value="Genomic_DNA"/>
</dbReference>
<keyword evidence="3" id="KW-1185">Reference proteome</keyword>
<organism evidence="2">
    <name type="scientific">Blastocystis hominis</name>
    <dbReference type="NCBI Taxonomy" id="12968"/>
    <lineage>
        <taxon>Eukaryota</taxon>
        <taxon>Sar</taxon>
        <taxon>Stramenopiles</taxon>
        <taxon>Bigyra</taxon>
        <taxon>Opalozoa</taxon>
        <taxon>Opalinata</taxon>
        <taxon>Blastocystidae</taxon>
        <taxon>Blastocystis</taxon>
    </lineage>
</organism>
<evidence type="ECO:0000313" key="3">
    <source>
        <dbReference type="Proteomes" id="UP000008312"/>
    </source>
</evidence>
<dbReference type="OrthoDB" id="5591789at2759"/>
<gene>
    <name evidence="2" type="ORF">GSBLH_T00001044001</name>
</gene>
<keyword evidence="1" id="KW-1133">Transmembrane helix</keyword>
<keyword evidence="1" id="KW-0472">Membrane</keyword>
<dbReference type="AlphaFoldDB" id="D8LWX8"/>
<dbReference type="Proteomes" id="UP000008312">
    <property type="component" value="Unassembled WGS sequence"/>
</dbReference>
<feature type="transmembrane region" description="Helical" evidence="1">
    <location>
        <begin position="12"/>
        <end position="32"/>
    </location>
</feature>
<dbReference type="TCDB" id="1.A.55.4.3">
    <property type="family name" value="the synaptic vesicle-associated ca(2+) channel, flower (flower) family"/>
</dbReference>
<feature type="transmembrane region" description="Helical" evidence="1">
    <location>
        <begin position="75"/>
        <end position="94"/>
    </location>
</feature>
<keyword evidence="1" id="KW-0812">Transmembrane</keyword>